<dbReference type="AlphaFoldDB" id="A0A6A5SRI3"/>
<sequence>MDMGHLFHEDREVVDDAFKAYTAIAIFFDTEDFLASKMGRPFKKSMLLNQKERFNHVPDRRTHLSNTNMPKEFWDDWDEPLKNNSKDFTRICKPPKEKSDPGVLPSVVVEISYLRFYMSDTNASQMRIAASGNPPPVHVAQSGVCKRVVDYSS</sequence>
<accession>A0A6A5SRI3</accession>
<organism evidence="1 2">
    <name type="scientific">Clathrospora elynae</name>
    <dbReference type="NCBI Taxonomy" id="706981"/>
    <lineage>
        <taxon>Eukaryota</taxon>
        <taxon>Fungi</taxon>
        <taxon>Dikarya</taxon>
        <taxon>Ascomycota</taxon>
        <taxon>Pezizomycotina</taxon>
        <taxon>Dothideomycetes</taxon>
        <taxon>Pleosporomycetidae</taxon>
        <taxon>Pleosporales</taxon>
        <taxon>Diademaceae</taxon>
        <taxon>Clathrospora</taxon>
    </lineage>
</organism>
<dbReference type="Proteomes" id="UP000800038">
    <property type="component" value="Unassembled WGS sequence"/>
</dbReference>
<gene>
    <name evidence="1" type="ORF">EJ02DRAFT_179480</name>
</gene>
<protein>
    <submittedName>
        <fullName evidence="1">Uncharacterized protein</fullName>
    </submittedName>
</protein>
<proteinExistence type="predicted"/>
<dbReference type="OrthoDB" id="5326588at2759"/>
<evidence type="ECO:0000313" key="2">
    <source>
        <dbReference type="Proteomes" id="UP000800038"/>
    </source>
</evidence>
<name>A0A6A5SRI3_9PLEO</name>
<reference evidence="1" key="1">
    <citation type="journal article" date="2020" name="Stud. Mycol.">
        <title>101 Dothideomycetes genomes: a test case for predicting lifestyles and emergence of pathogens.</title>
        <authorList>
            <person name="Haridas S."/>
            <person name="Albert R."/>
            <person name="Binder M."/>
            <person name="Bloem J."/>
            <person name="Labutti K."/>
            <person name="Salamov A."/>
            <person name="Andreopoulos B."/>
            <person name="Baker S."/>
            <person name="Barry K."/>
            <person name="Bills G."/>
            <person name="Bluhm B."/>
            <person name="Cannon C."/>
            <person name="Castanera R."/>
            <person name="Culley D."/>
            <person name="Daum C."/>
            <person name="Ezra D."/>
            <person name="Gonzalez J."/>
            <person name="Henrissat B."/>
            <person name="Kuo A."/>
            <person name="Liang C."/>
            <person name="Lipzen A."/>
            <person name="Lutzoni F."/>
            <person name="Magnuson J."/>
            <person name="Mondo S."/>
            <person name="Nolan M."/>
            <person name="Ohm R."/>
            <person name="Pangilinan J."/>
            <person name="Park H.-J."/>
            <person name="Ramirez L."/>
            <person name="Alfaro M."/>
            <person name="Sun H."/>
            <person name="Tritt A."/>
            <person name="Yoshinaga Y."/>
            <person name="Zwiers L.-H."/>
            <person name="Turgeon B."/>
            <person name="Goodwin S."/>
            <person name="Spatafora J."/>
            <person name="Crous P."/>
            <person name="Grigoriev I."/>
        </authorList>
    </citation>
    <scope>NUCLEOTIDE SEQUENCE</scope>
    <source>
        <strain evidence="1">CBS 161.51</strain>
    </source>
</reference>
<keyword evidence="2" id="KW-1185">Reference proteome</keyword>
<evidence type="ECO:0000313" key="1">
    <source>
        <dbReference type="EMBL" id="KAF1942292.1"/>
    </source>
</evidence>
<dbReference type="EMBL" id="ML976037">
    <property type="protein sequence ID" value="KAF1942292.1"/>
    <property type="molecule type" value="Genomic_DNA"/>
</dbReference>